<dbReference type="InterPro" id="IPR036249">
    <property type="entry name" value="Thioredoxin-like_sf"/>
</dbReference>
<reference evidence="1 2" key="1">
    <citation type="submission" date="2020-08" db="EMBL/GenBank/DDBJ databases">
        <title>Genomic Encyclopedia of Type Strains, Phase III (KMG-III): the genomes of soil and plant-associated and newly described type strains.</title>
        <authorList>
            <person name="Whitman W."/>
        </authorList>
    </citation>
    <scope>NUCLEOTIDE SEQUENCE [LARGE SCALE GENOMIC DNA]</scope>
    <source>
        <strain evidence="1 2">CECT 8572</strain>
    </source>
</reference>
<sequence>MESLEVGEGLAGTGGHPARMLLIRWPKRRWSRDFDAAVDMTAAERAAVARLCEGGRRVQLVDRKGEADGAHRLWLYPENHTRSVARFDLAPALEALAAGGLNGWKPAERQLLLVCTHGQKDRCCARWGFAAYKALAAKAPEEVEVFESTHLGGCRLAASTLGLPAMTKHGRVMPADAGELLDAEGKGVPLPRQWRGPCHLSPEAQAREVSERLGRSLLPGPRRVERPATCAELDAGVTTGGLSWD</sequence>
<dbReference type="SUPFAM" id="SSF52833">
    <property type="entry name" value="Thioredoxin-like"/>
    <property type="match status" value="1"/>
</dbReference>
<keyword evidence="2" id="KW-1185">Reference proteome</keyword>
<gene>
    <name evidence="1" type="ORF">FHS00_003011</name>
</gene>
<protein>
    <recommendedName>
        <fullName evidence="3">Sucrase ferredoxin</fullName>
    </recommendedName>
</protein>
<organism evidence="1 2">
    <name type="scientific">Limimaricola variabilis</name>
    <dbReference type="NCBI Taxonomy" id="1492771"/>
    <lineage>
        <taxon>Bacteria</taxon>
        <taxon>Pseudomonadati</taxon>
        <taxon>Pseudomonadota</taxon>
        <taxon>Alphaproteobacteria</taxon>
        <taxon>Rhodobacterales</taxon>
        <taxon>Paracoccaceae</taxon>
        <taxon>Limimaricola</taxon>
    </lineage>
</organism>
<evidence type="ECO:0000313" key="1">
    <source>
        <dbReference type="EMBL" id="MBB3713407.1"/>
    </source>
</evidence>
<dbReference type="Gene3D" id="3.40.30.10">
    <property type="entry name" value="Glutaredoxin"/>
    <property type="match status" value="1"/>
</dbReference>
<proteinExistence type="predicted"/>
<dbReference type="Proteomes" id="UP000576152">
    <property type="component" value="Unassembled WGS sequence"/>
</dbReference>
<evidence type="ECO:0000313" key="2">
    <source>
        <dbReference type="Proteomes" id="UP000576152"/>
    </source>
</evidence>
<accession>A0ABR6HS68</accession>
<dbReference type="EMBL" id="JACIBX010000014">
    <property type="protein sequence ID" value="MBB3713407.1"/>
    <property type="molecule type" value="Genomic_DNA"/>
</dbReference>
<dbReference type="InterPro" id="IPR009737">
    <property type="entry name" value="Aim32/Apd1-like"/>
</dbReference>
<comment type="caution">
    <text evidence="1">The sequence shown here is derived from an EMBL/GenBank/DDBJ whole genome shotgun (WGS) entry which is preliminary data.</text>
</comment>
<dbReference type="Pfam" id="PF06999">
    <property type="entry name" value="Suc_Fer-like"/>
    <property type="match status" value="1"/>
</dbReference>
<name>A0ABR6HS68_9RHOB</name>
<evidence type="ECO:0008006" key="3">
    <source>
        <dbReference type="Google" id="ProtNLM"/>
    </source>
</evidence>